<sequence>MESVQWRSVETIHKVLVAAEPPSERECCVSYPLTEGLQYYERRSTVLFVFVCFFLRCFKELKSANCKSERNVQIHFQSPGSLRIYHPVWLHYALHFRVHWRFCCVRRTLDGTYADDQQCAHHGPHNTAAGEAAAR</sequence>
<evidence type="ECO:0000313" key="1">
    <source>
        <dbReference type="EnsemblMetazoa" id="ENSAATROPP001569"/>
    </source>
</evidence>
<keyword evidence="2" id="KW-1185">Reference proteome</keyword>
<protein>
    <submittedName>
        <fullName evidence="1">Uncharacterized protein</fullName>
    </submittedName>
</protein>
<proteinExistence type="predicted"/>
<name>A0AAG5CSV2_ANOAO</name>
<dbReference type="EnsemblMetazoa" id="ENSAATROPT001629">
    <property type="protein sequence ID" value="ENSAATROPP001569"/>
    <property type="gene ID" value="ENSAATROPG001290"/>
</dbReference>
<organism evidence="1 2">
    <name type="scientific">Anopheles atroparvus</name>
    <name type="common">European mosquito</name>
    <dbReference type="NCBI Taxonomy" id="41427"/>
    <lineage>
        <taxon>Eukaryota</taxon>
        <taxon>Metazoa</taxon>
        <taxon>Ecdysozoa</taxon>
        <taxon>Arthropoda</taxon>
        <taxon>Hexapoda</taxon>
        <taxon>Insecta</taxon>
        <taxon>Pterygota</taxon>
        <taxon>Neoptera</taxon>
        <taxon>Endopterygota</taxon>
        <taxon>Diptera</taxon>
        <taxon>Nematocera</taxon>
        <taxon>Culicoidea</taxon>
        <taxon>Culicidae</taxon>
        <taxon>Anophelinae</taxon>
        <taxon>Anopheles</taxon>
    </lineage>
</organism>
<accession>A0AAG5CSV2</accession>
<dbReference type="AlphaFoldDB" id="A0AAG5CSV2"/>
<evidence type="ECO:0000313" key="2">
    <source>
        <dbReference type="Proteomes" id="UP000075880"/>
    </source>
</evidence>
<reference evidence="1" key="1">
    <citation type="submission" date="2024-04" db="UniProtKB">
        <authorList>
            <consortium name="EnsemblMetazoa"/>
        </authorList>
    </citation>
    <scope>IDENTIFICATION</scope>
    <source>
        <strain evidence="1">EBRO</strain>
    </source>
</reference>
<dbReference type="Proteomes" id="UP000075880">
    <property type="component" value="Unassembled WGS sequence"/>
</dbReference>